<keyword evidence="5 7" id="KW-0472">Membrane</keyword>
<dbReference type="GO" id="GO:0005886">
    <property type="term" value="C:plasma membrane"/>
    <property type="evidence" value="ECO:0007669"/>
    <property type="project" value="TreeGrafter"/>
</dbReference>
<evidence type="ECO:0000256" key="1">
    <source>
        <dbReference type="ARBA" id="ARBA00004141"/>
    </source>
</evidence>
<dbReference type="Pfam" id="PF07690">
    <property type="entry name" value="MFS_1"/>
    <property type="match status" value="1"/>
</dbReference>
<evidence type="ECO:0000313" key="10">
    <source>
        <dbReference type="Proteomes" id="UP000701801"/>
    </source>
</evidence>
<feature type="transmembrane region" description="Helical" evidence="7">
    <location>
        <begin position="148"/>
        <end position="168"/>
    </location>
</feature>
<proteinExistence type="predicted"/>
<keyword evidence="3 7" id="KW-0812">Transmembrane</keyword>
<dbReference type="OrthoDB" id="440553at2759"/>
<feature type="region of interest" description="Disordered" evidence="6">
    <location>
        <begin position="47"/>
        <end position="68"/>
    </location>
</feature>
<dbReference type="EMBL" id="CAJVRM010000727">
    <property type="protein sequence ID" value="CAG8983549.1"/>
    <property type="molecule type" value="Genomic_DNA"/>
</dbReference>
<keyword evidence="4 7" id="KW-1133">Transmembrane helix</keyword>
<feature type="transmembrane region" description="Helical" evidence="7">
    <location>
        <begin position="109"/>
        <end position="128"/>
    </location>
</feature>
<dbReference type="PANTHER" id="PTHR23502">
    <property type="entry name" value="MAJOR FACILITATOR SUPERFAMILY"/>
    <property type="match status" value="1"/>
</dbReference>
<evidence type="ECO:0000259" key="8">
    <source>
        <dbReference type="PROSITE" id="PS50850"/>
    </source>
</evidence>
<evidence type="ECO:0000256" key="4">
    <source>
        <dbReference type="ARBA" id="ARBA00022989"/>
    </source>
</evidence>
<comment type="caution">
    <text evidence="9">The sequence shown here is derived from an EMBL/GenBank/DDBJ whole genome shotgun (WGS) entry which is preliminary data.</text>
</comment>
<sequence>MPCCISFIAHGSYIDDMTDLVKEENNRLSTASLADASKHHEDSLDISSVAGIRNEKNSDSNNIKTSPILPIQSDGIKVAKQGQENEASEQPTLPTGVDYTVLTTTQKKLIVFTASLASVFSPTATAIYYPSLETIARDLGVSNTRINITVTLFLVIQEIAPAFVANLADTTGRRPMYIFCFLLFNAANIGLALQNNFTALLILRMVQSAGSSGTVALANGVVGDIVTSAERGTYVAYTSLGPIFGPMIAPVLGGIIGQYAGWHFIFWFLLIFSAAVFIPLILFMPETRSHHHFCHKMSQI</sequence>
<comment type="subcellular location">
    <subcellularLocation>
        <location evidence="1">Membrane</location>
        <topology evidence="1">Multi-pass membrane protein</topology>
    </subcellularLocation>
</comment>
<evidence type="ECO:0000256" key="6">
    <source>
        <dbReference type="SAM" id="MobiDB-lite"/>
    </source>
</evidence>
<dbReference type="GO" id="GO:0022857">
    <property type="term" value="F:transmembrane transporter activity"/>
    <property type="evidence" value="ECO:0007669"/>
    <property type="project" value="InterPro"/>
</dbReference>
<dbReference type="PROSITE" id="PS50850">
    <property type="entry name" value="MFS"/>
    <property type="match status" value="1"/>
</dbReference>
<dbReference type="Gene3D" id="1.20.1720.10">
    <property type="entry name" value="Multidrug resistance protein D"/>
    <property type="match status" value="1"/>
</dbReference>
<accession>A0A9N9QCW0</accession>
<dbReference type="InterPro" id="IPR036259">
    <property type="entry name" value="MFS_trans_sf"/>
</dbReference>
<reference evidence="9" key="1">
    <citation type="submission" date="2021-07" db="EMBL/GenBank/DDBJ databases">
        <authorList>
            <person name="Durling M."/>
        </authorList>
    </citation>
    <scope>NUCLEOTIDE SEQUENCE</scope>
</reference>
<evidence type="ECO:0000256" key="2">
    <source>
        <dbReference type="ARBA" id="ARBA00022448"/>
    </source>
</evidence>
<feature type="transmembrane region" description="Helical" evidence="7">
    <location>
        <begin position="262"/>
        <end position="283"/>
    </location>
</feature>
<dbReference type="SUPFAM" id="SSF103473">
    <property type="entry name" value="MFS general substrate transporter"/>
    <property type="match status" value="1"/>
</dbReference>
<dbReference type="AlphaFoldDB" id="A0A9N9QCW0"/>
<feature type="domain" description="Major facilitator superfamily (MFS) profile" evidence="8">
    <location>
        <begin position="110"/>
        <end position="300"/>
    </location>
</feature>
<dbReference type="PANTHER" id="PTHR23502:SF51">
    <property type="entry name" value="QUINIDINE RESISTANCE PROTEIN 1-RELATED"/>
    <property type="match status" value="1"/>
</dbReference>
<dbReference type="FunFam" id="1.20.1720.10:FF:000009">
    <property type="entry name" value="MFS multidrug transporter"/>
    <property type="match status" value="1"/>
</dbReference>
<evidence type="ECO:0000256" key="3">
    <source>
        <dbReference type="ARBA" id="ARBA00022692"/>
    </source>
</evidence>
<keyword evidence="10" id="KW-1185">Reference proteome</keyword>
<name>A0A9N9QCW0_9HELO</name>
<evidence type="ECO:0000256" key="5">
    <source>
        <dbReference type="ARBA" id="ARBA00023136"/>
    </source>
</evidence>
<keyword evidence="2" id="KW-0813">Transport</keyword>
<protein>
    <recommendedName>
        <fullName evidence="8">Major facilitator superfamily (MFS) profile domain-containing protein</fullName>
    </recommendedName>
</protein>
<evidence type="ECO:0000313" key="9">
    <source>
        <dbReference type="EMBL" id="CAG8983549.1"/>
    </source>
</evidence>
<evidence type="ECO:0000256" key="7">
    <source>
        <dbReference type="SAM" id="Phobius"/>
    </source>
</evidence>
<dbReference type="Proteomes" id="UP000701801">
    <property type="component" value="Unassembled WGS sequence"/>
</dbReference>
<dbReference type="InterPro" id="IPR020846">
    <property type="entry name" value="MFS_dom"/>
</dbReference>
<feature type="transmembrane region" description="Helical" evidence="7">
    <location>
        <begin position="234"/>
        <end position="256"/>
    </location>
</feature>
<gene>
    <name evidence="9" type="ORF">HYALB_00004350</name>
</gene>
<dbReference type="InterPro" id="IPR011701">
    <property type="entry name" value="MFS"/>
</dbReference>
<feature type="transmembrane region" description="Helical" evidence="7">
    <location>
        <begin position="175"/>
        <end position="193"/>
    </location>
</feature>
<organism evidence="9 10">
    <name type="scientific">Hymenoscyphus albidus</name>
    <dbReference type="NCBI Taxonomy" id="595503"/>
    <lineage>
        <taxon>Eukaryota</taxon>
        <taxon>Fungi</taxon>
        <taxon>Dikarya</taxon>
        <taxon>Ascomycota</taxon>
        <taxon>Pezizomycotina</taxon>
        <taxon>Leotiomycetes</taxon>
        <taxon>Helotiales</taxon>
        <taxon>Helotiaceae</taxon>
        <taxon>Hymenoscyphus</taxon>
    </lineage>
</organism>